<name>A0A8S1QZM7_9CILI</name>
<gene>
    <name evidence="1" type="ORF">PSON_ATCC_30995.1.T1310089</name>
</gene>
<dbReference type="AlphaFoldDB" id="A0A8S1QZM7"/>
<dbReference type="InterPro" id="IPR022773">
    <property type="entry name" value="Siva"/>
</dbReference>
<dbReference type="EMBL" id="CAJJDN010000131">
    <property type="protein sequence ID" value="CAD8121291.1"/>
    <property type="molecule type" value="Genomic_DNA"/>
</dbReference>
<keyword evidence="2" id="KW-1185">Reference proteome</keyword>
<sequence>MFRTSPFYANVRQEVYSEINYQLSLELNSIQQKQDPLSSNSKKSASKQNFNSIFYRRVNDQESIIEDKIIKKCSNCEIKIVSDDIYCQDCNKLICQKCTNECSVCGNDCCLICSKQTYLQNGDFVVCLQCIQQQQ</sequence>
<proteinExistence type="predicted"/>
<dbReference type="GO" id="GO:0005175">
    <property type="term" value="F:CD27 receptor binding"/>
    <property type="evidence" value="ECO:0007669"/>
    <property type="project" value="TreeGrafter"/>
</dbReference>
<dbReference type="Pfam" id="PF05458">
    <property type="entry name" value="Siva"/>
    <property type="match status" value="1"/>
</dbReference>
<dbReference type="PANTHER" id="PTHR14365">
    <property type="entry name" value="APOPTOSIS REGULATORY PROTEIN SIVA"/>
    <property type="match status" value="1"/>
</dbReference>
<accession>A0A8S1QZM7</accession>
<evidence type="ECO:0008006" key="3">
    <source>
        <dbReference type="Google" id="ProtNLM"/>
    </source>
</evidence>
<comment type="caution">
    <text evidence="1">The sequence shown here is derived from an EMBL/GenBank/DDBJ whole genome shotgun (WGS) entry which is preliminary data.</text>
</comment>
<reference evidence="1" key="1">
    <citation type="submission" date="2021-01" db="EMBL/GenBank/DDBJ databases">
        <authorList>
            <consortium name="Genoscope - CEA"/>
            <person name="William W."/>
        </authorList>
    </citation>
    <scope>NUCLEOTIDE SEQUENCE</scope>
</reference>
<dbReference type="OrthoDB" id="295998at2759"/>
<dbReference type="Proteomes" id="UP000692954">
    <property type="component" value="Unassembled WGS sequence"/>
</dbReference>
<evidence type="ECO:0000313" key="1">
    <source>
        <dbReference type="EMBL" id="CAD8121291.1"/>
    </source>
</evidence>
<evidence type="ECO:0000313" key="2">
    <source>
        <dbReference type="Proteomes" id="UP000692954"/>
    </source>
</evidence>
<organism evidence="1 2">
    <name type="scientific">Paramecium sonneborni</name>
    <dbReference type="NCBI Taxonomy" id="65129"/>
    <lineage>
        <taxon>Eukaryota</taxon>
        <taxon>Sar</taxon>
        <taxon>Alveolata</taxon>
        <taxon>Ciliophora</taxon>
        <taxon>Intramacronucleata</taxon>
        <taxon>Oligohymenophorea</taxon>
        <taxon>Peniculida</taxon>
        <taxon>Parameciidae</taxon>
        <taxon>Paramecium</taxon>
    </lineage>
</organism>
<protein>
    <recommendedName>
        <fullName evidence="3">Apoptosis regulatory protein Siva</fullName>
    </recommendedName>
</protein>
<dbReference type="PANTHER" id="PTHR14365:SF1">
    <property type="entry name" value="APOPTOSIS REGULATORY PROTEIN SIVA"/>
    <property type="match status" value="1"/>
</dbReference>